<sequence length="288" mass="32375">MAPPTENARNHITLSVTLITVTSIFVLLRFLLKILHRQWPRGPDWLCLIAAVFFNLSNGLILNFIFHISSHHAFDLDPSLGAVELTNFTKTIFILEILYSPGITFVKLSILWFYYQLFSVNTTLQRMIRATAVVCVAWLVATTLDIVFECTPIQAFWETFISTEYCVENLPVLLGNELSNFFIDVAILCIPARAVWGLQLSLAKKAPIMGIFLIGGLVCVFSILRLVVILKSFHIYENDSFIMALVWSELQLGLAIIASCLPTFGPLLLLLQPGALHQKLVRIAKPRV</sequence>
<reference evidence="8" key="1">
    <citation type="submission" date="2016-03" db="EMBL/GenBank/DDBJ databases">
        <title>Draft genome sequence of Rosellinia necatrix.</title>
        <authorList>
            <person name="Kanematsu S."/>
        </authorList>
    </citation>
    <scope>NUCLEOTIDE SEQUENCE [LARGE SCALE GENOMIC DNA]</scope>
    <source>
        <strain evidence="8">W97</strain>
    </source>
</reference>
<dbReference type="AlphaFoldDB" id="A0A1W2TAH4"/>
<feature type="transmembrane region" description="Helical" evidence="6">
    <location>
        <begin position="208"/>
        <end position="230"/>
    </location>
</feature>
<dbReference type="InterPro" id="IPR049326">
    <property type="entry name" value="Rhodopsin_dom_fungi"/>
</dbReference>
<evidence type="ECO:0000256" key="3">
    <source>
        <dbReference type="ARBA" id="ARBA00022989"/>
    </source>
</evidence>
<dbReference type="Proteomes" id="UP000054516">
    <property type="component" value="Unassembled WGS sequence"/>
</dbReference>
<evidence type="ECO:0000256" key="6">
    <source>
        <dbReference type="SAM" id="Phobius"/>
    </source>
</evidence>
<keyword evidence="3 6" id="KW-1133">Transmembrane helix</keyword>
<name>A0A1W2TAH4_ROSNE</name>
<feature type="transmembrane region" description="Helical" evidence="6">
    <location>
        <begin position="44"/>
        <end position="68"/>
    </location>
</feature>
<comment type="similarity">
    <text evidence="5">Belongs to the SAT4 family.</text>
</comment>
<evidence type="ECO:0000313" key="8">
    <source>
        <dbReference type="EMBL" id="GAP82379.1"/>
    </source>
</evidence>
<protein>
    <submittedName>
        <fullName evidence="8">Putative integral membrane protein</fullName>
    </submittedName>
</protein>
<feature type="transmembrane region" description="Helical" evidence="6">
    <location>
        <begin position="178"/>
        <end position="196"/>
    </location>
</feature>
<keyword evidence="4 6" id="KW-0472">Membrane</keyword>
<evidence type="ECO:0000313" key="9">
    <source>
        <dbReference type="Proteomes" id="UP000054516"/>
    </source>
</evidence>
<dbReference type="EMBL" id="DF977587">
    <property type="protein sequence ID" value="GAP82379.1"/>
    <property type="molecule type" value="Genomic_DNA"/>
</dbReference>
<feature type="domain" description="Rhodopsin" evidence="7">
    <location>
        <begin position="28"/>
        <end position="268"/>
    </location>
</feature>
<dbReference type="PANTHER" id="PTHR33048">
    <property type="entry name" value="PTH11-LIKE INTEGRAL MEMBRANE PROTEIN (AFU_ORTHOLOGUE AFUA_5G11245)"/>
    <property type="match status" value="1"/>
</dbReference>
<keyword evidence="2 6" id="KW-0812">Transmembrane</keyword>
<keyword evidence="9" id="KW-1185">Reference proteome</keyword>
<feature type="transmembrane region" description="Helical" evidence="6">
    <location>
        <begin position="12"/>
        <end position="32"/>
    </location>
</feature>
<evidence type="ECO:0000256" key="2">
    <source>
        <dbReference type="ARBA" id="ARBA00022692"/>
    </source>
</evidence>
<dbReference type="OMA" id="WLGMELT"/>
<feature type="transmembrane region" description="Helical" evidence="6">
    <location>
        <begin position="250"/>
        <end position="271"/>
    </location>
</feature>
<evidence type="ECO:0000256" key="4">
    <source>
        <dbReference type="ARBA" id="ARBA00023136"/>
    </source>
</evidence>
<evidence type="ECO:0000256" key="5">
    <source>
        <dbReference type="ARBA" id="ARBA00038359"/>
    </source>
</evidence>
<evidence type="ECO:0000259" key="7">
    <source>
        <dbReference type="Pfam" id="PF20684"/>
    </source>
</evidence>
<dbReference type="InterPro" id="IPR052337">
    <property type="entry name" value="SAT4-like"/>
</dbReference>
<gene>
    <name evidence="8" type="ORF">SAMD00023353_14200030</name>
</gene>
<feature type="transmembrane region" description="Helical" evidence="6">
    <location>
        <begin position="127"/>
        <end position="148"/>
    </location>
</feature>
<feature type="transmembrane region" description="Helical" evidence="6">
    <location>
        <begin position="88"/>
        <end position="115"/>
    </location>
</feature>
<accession>A0A1W2TAH4</accession>
<dbReference type="GO" id="GO:0016020">
    <property type="term" value="C:membrane"/>
    <property type="evidence" value="ECO:0007669"/>
    <property type="project" value="UniProtKB-SubCell"/>
</dbReference>
<organism evidence="8">
    <name type="scientific">Rosellinia necatrix</name>
    <name type="common">White root-rot fungus</name>
    <dbReference type="NCBI Taxonomy" id="77044"/>
    <lineage>
        <taxon>Eukaryota</taxon>
        <taxon>Fungi</taxon>
        <taxon>Dikarya</taxon>
        <taxon>Ascomycota</taxon>
        <taxon>Pezizomycotina</taxon>
        <taxon>Sordariomycetes</taxon>
        <taxon>Xylariomycetidae</taxon>
        <taxon>Xylariales</taxon>
        <taxon>Xylariaceae</taxon>
        <taxon>Rosellinia</taxon>
    </lineage>
</organism>
<proteinExistence type="inferred from homology"/>
<dbReference type="OrthoDB" id="5378633at2759"/>
<comment type="subcellular location">
    <subcellularLocation>
        <location evidence="1">Membrane</location>
        <topology evidence="1">Multi-pass membrane protein</topology>
    </subcellularLocation>
</comment>
<dbReference type="PANTHER" id="PTHR33048:SF47">
    <property type="entry name" value="INTEGRAL MEMBRANE PROTEIN-RELATED"/>
    <property type="match status" value="1"/>
</dbReference>
<dbReference type="Pfam" id="PF20684">
    <property type="entry name" value="Fung_rhodopsin"/>
    <property type="match status" value="1"/>
</dbReference>
<evidence type="ECO:0000256" key="1">
    <source>
        <dbReference type="ARBA" id="ARBA00004141"/>
    </source>
</evidence>